<evidence type="ECO:0000313" key="8">
    <source>
        <dbReference type="EMBL" id="CCD83554.1"/>
    </source>
</evidence>
<name>Q17746_CAEEL</name>
<dbReference type="PIR" id="T30092">
    <property type="entry name" value="T30092"/>
</dbReference>
<evidence type="ECO:0007829" key="11">
    <source>
        <dbReference type="PeptideAtlas" id="Q17746"/>
    </source>
</evidence>
<feature type="coiled-coil region" evidence="5">
    <location>
        <begin position="371"/>
        <end position="405"/>
    </location>
</feature>
<dbReference type="Reactome" id="R-CEL-5205685">
    <property type="pathway name" value="PINK1-PRKN Mediated Mitophagy"/>
</dbReference>
<dbReference type="WormBase" id="C06G3.6">
    <property type="protein sequence ID" value="CE07982"/>
    <property type="gene ID" value="WBGene00015552"/>
    <property type="gene designation" value="gldi-4"/>
</dbReference>
<gene>
    <name evidence="8 10" type="primary">gldi-4</name>
    <name evidence="10" type="ORF">C06G3.6</name>
    <name evidence="8" type="ORF">CELE_C06G3.6</name>
</gene>
<dbReference type="SMART" id="SM00291">
    <property type="entry name" value="ZnF_ZZ"/>
    <property type="match status" value="1"/>
</dbReference>
<dbReference type="GO" id="GO:0005080">
    <property type="term" value="F:protein kinase C binding"/>
    <property type="evidence" value="ECO:0000318"/>
    <property type="project" value="GO_Central"/>
</dbReference>
<evidence type="ECO:0000256" key="1">
    <source>
        <dbReference type="ARBA" id="ARBA00022723"/>
    </source>
</evidence>
<dbReference type="GO" id="GO:0016235">
    <property type="term" value="C:aggresome"/>
    <property type="evidence" value="ECO:0000318"/>
    <property type="project" value="GO_Central"/>
</dbReference>
<keyword evidence="1" id="KW-0479">Metal-binding</keyword>
<dbReference type="HOGENOM" id="CLU_547726_0_0_1"/>
<evidence type="ECO:0000256" key="4">
    <source>
        <dbReference type="PROSITE-ProRule" id="PRU00228"/>
    </source>
</evidence>
<sequence length="498" mass="57920">MIPLCREHNKTCRVKVNYHWRVYNEDINKNAVLELSCQCQVLDQLRKTFVELGSSTIHSAADFEFSCITKDGPVVLSSGYEIYNNIRPELSFYHSQLPQLFLHVRILDVSVIAKLDDLGRTVNECKATMKSDKAWRVMKDTEIAEGQLSLQELLDKQQLEIKSLQKDISEMKLENQCRKKEDKNSFKNKEVHEASCDKCQDLIIGHRFKCAICYNYDLCETCEAAGVHAQHALIRLVSENTLFPEHLIVKNPEEVKDQNGQVQAIASSRDRAIQVPLRRLGITPQAIATKNNVSRYLNAQSDRNIIEDPWYAQHMSSRKPQTYERMHPKLKDTTDGKKVQKVSFRDRFYKKAESSLDKHEKQLRFDLSASRQEFIREKEKFRVEKETLMKQKEQIEEMMKQETINFETNRAFFSDRFEPIFNKVKDGKKSEDDTTRKVEFEVETAESNYPGSIFSDEDSLSDLAEILKDIEEYECSSESSDDQEKDDFDVVEEEAKQS</sequence>
<organism evidence="8 9">
    <name type="scientific">Caenorhabditis elegans</name>
    <dbReference type="NCBI Taxonomy" id="6239"/>
    <lineage>
        <taxon>Eukaryota</taxon>
        <taxon>Metazoa</taxon>
        <taxon>Ecdysozoa</taxon>
        <taxon>Nematoda</taxon>
        <taxon>Chromadorea</taxon>
        <taxon>Rhabditida</taxon>
        <taxon>Rhabditina</taxon>
        <taxon>Rhabditomorpha</taxon>
        <taxon>Rhabditoidea</taxon>
        <taxon>Rhabditidae</taxon>
        <taxon>Peloderinae</taxon>
        <taxon>Caenorhabditis</taxon>
    </lineage>
</organism>
<feature type="compositionally biased region" description="Acidic residues" evidence="6">
    <location>
        <begin position="473"/>
        <end position="492"/>
    </location>
</feature>
<dbReference type="PANTHER" id="PTHR15090">
    <property type="entry name" value="SEQUESTOSOME 1-RELATED"/>
    <property type="match status" value="1"/>
</dbReference>
<dbReference type="OrthoDB" id="2122982at2759"/>
<dbReference type="eggNOG" id="KOG4582">
    <property type="taxonomic scope" value="Eukaryota"/>
</dbReference>
<dbReference type="STRING" id="6239.C06G3.6.1"/>
<dbReference type="GO" id="GO:0008270">
    <property type="term" value="F:zinc ion binding"/>
    <property type="evidence" value="ECO:0007669"/>
    <property type="project" value="UniProtKB-KW"/>
</dbReference>
<reference evidence="8 9" key="1">
    <citation type="journal article" date="1998" name="Science">
        <title>Genome sequence of the nematode C. elegans: a platform for investigating biology.</title>
        <authorList>
            <consortium name="The C. elegans sequencing consortium"/>
            <person name="Sulson J.E."/>
            <person name="Waterston R."/>
        </authorList>
    </citation>
    <scope>NUCLEOTIDE SEQUENCE [LARGE SCALE GENOMIC DNA]</scope>
    <source>
        <strain evidence="8 9">Bristol N2</strain>
    </source>
</reference>
<dbReference type="AlphaFoldDB" id="Q17746"/>
<keyword evidence="5" id="KW-0175">Coiled coil</keyword>
<dbReference type="PaxDb" id="6239-C06G3.6"/>
<evidence type="ECO:0000259" key="7">
    <source>
        <dbReference type="PROSITE" id="PS50135"/>
    </source>
</evidence>
<dbReference type="EMBL" id="BX284604">
    <property type="protein sequence ID" value="CCD83554.1"/>
    <property type="molecule type" value="Genomic_DNA"/>
</dbReference>
<dbReference type="PRO" id="PR:Q17746"/>
<dbReference type="FunCoup" id="Q17746">
    <property type="interactions" value="174"/>
</dbReference>
<dbReference type="IntAct" id="Q17746">
    <property type="interactions" value="9"/>
</dbReference>
<keyword evidence="9" id="KW-1185">Reference proteome</keyword>
<keyword evidence="11" id="KW-1267">Proteomics identification</keyword>
<dbReference type="PANTHER" id="PTHR15090:SF9">
    <property type="entry name" value="ZZ-TYPE DOMAIN-CONTAINING PROTEIN"/>
    <property type="match status" value="1"/>
</dbReference>
<evidence type="ECO:0000256" key="5">
    <source>
        <dbReference type="SAM" id="Coils"/>
    </source>
</evidence>
<accession>Q17746</accession>
<dbReference type="InterPro" id="IPR000433">
    <property type="entry name" value="Znf_ZZ"/>
</dbReference>
<dbReference type="Proteomes" id="UP000001940">
    <property type="component" value="Chromosome IV"/>
</dbReference>
<dbReference type="GO" id="GO:0044753">
    <property type="term" value="C:amphisome"/>
    <property type="evidence" value="ECO:0000318"/>
    <property type="project" value="GO_Central"/>
</dbReference>
<dbReference type="KEGG" id="cel:CELE_C06G3.6"/>
<dbReference type="RefSeq" id="NP_501086.1">
    <property type="nucleotide sequence ID" value="NM_068685.8"/>
</dbReference>
<dbReference type="SUPFAM" id="SSF57850">
    <property type="entry name" value="RING/U-box"/>
    <property type="match status" value="1"/>
</dbReference>
<evidence type="ECO:0000313" key="9">
    <source>
        <dbReference type="Proteomes" id="UP000001940"/>
    </source>
</evidence>
<evidence type="ECO:0000256" key="6">
    <source>
        <dbReference type="SAM" id="MobiDB-lite"/>
    </source>
</evidence>
<dbReference type="InParanoid" id="Q17746"/>
<dbReference type="CTD" id="177467"/>
<proteinExistence type="evidence at protein level"/>
<comment type="interaction">
    <interactant intactId="EBI-313792">
        <id>Q17746</id>
    </interactant>
    <interactant intactId="EBI-325337">
        <id>G5EC32</id>
        <label>sorb-1</label>
    </interactant>
    <organismsDiffer>false</organismsDiffer>
    <experiments>7</experiments>
</comment>
<dbReference type="InterPro" id="IPR043145">
    <property type="entry name" value="Znf_ZZ_sf"/>
</dbReference>
<dbReference type="UCSC" id="C06G3.6">
    <property type="organism name" value="c. elegans"/>
</dbReference>
<evidence type="ECO:0000313" key="10">
    <source>
        <dbReference type="WormBase" id="C06G3.6"/>
    </source>
</evidence>
<dbReference type="InterPro" id="IPR052260">
    <property type="entry name" value="Autophagy_Rcpt_SigReg"/>
</dbReference>
<dbReference type="PROSITE" id="PS01357">
    <property type="entry name" value="ZF_ZZ_1"/>
    <property type="match status" value="1"/>
</dbReference>
<dbReference type="GO" id="GO:0000423">
    <property type="term" value="P:mitophagy"/>
    <property type="evidence" value="ECO:0000318"/>
    <property type="project" value="GO_Central"/>
</dbReference>
<feature type="domain" description="ZZ-type" evidence="7">
    <location>
        <begin position="191"/>
        <end position="241"/>
    </location>
</feature>
<feature type="region of interest" description="Disordered" evidence="6">
    <location>
        <begin position="473"/>
        <end position="498"/>
    </location>
</feature>
<dbReference type="GO" id="GO:0035973">
    <property type="term" value="P:aggrephagy"/>
    <property type="evidence" value="ECO:0000318"/>
    <property type="project" value="GO_Central"/>
</dbReference>
<dbReference type="GO" id="GO:0070530">
    <property type="term" value="F:K63-linked polyubiquitin modification-dependent protein binding"/>
    <property type="evidence" value="ECO:0000318"/>
    <property type="project" value="GO_Central"/>
</dbReference>
<dbReference type="DIP" id="DIP-25290N"/>
<dbReference type="MINT" id="Q17746"/>
<evidence type="ECO:0000256" key="3">
    <source>
        <dbReference type="ARBA" id="ARBA00022833"/>
    </source>
</evidence>
<keyword evidence="2 4" id="KW-0863">Zinc-finger</keyword>
<dbReference type="PROSITE" id="PS50135">
    <property type="entry name" value="ZF_ZZ_2"/>
    <property type="match status" value="1"/>
</dbReference>
<dbReference type="CDD" id="cd02340">
    <property type="entry name" value="ZZ_NBR1_like"/>
    <property type="match status" value="1"/>
</dbReference>
<dbReference type="GO" id="GO:0007032">
    <property type="term" value="P:endosome organization"/>
    <property type="evidence" value="ECO:0000318"/>
    <property type="project" value="GO_Central"/>
</dbReference>
<dbReference type="AGR" id="WB:WBGene00015552"/>
<dbReference type="PeptideAtlas" id="Q17746"/>
<keyword evidence="3" id="KW-0862">Zinc</keyword>
<dbReference type="Pfam" id="PF00569">
    <property type="entry name" value="ZZ"/>
    <property type="match status" value="1"/>
</dbReference>
<protein>
    <submittedName>
        <fullName evidence="8">ZZ-type domain-containing protein</fullName>
    </submittedName>
</protein>
<dbReference type="Bgee" id="WBGene00015552">
    <property type="expression patterns" value="Expressed in pharyngeal muscle cell (C elegans) and 3 other cell types or tissues"/>
</dbReference>
<evidence type="ECO:0000256" key="2">
    <source>
        <dbReference type="ARBA" id="ARBA00022771"/>
    </source>
</evidence>
<dbReference type="Gene3D" id="3.30.60.90">
    <property type="match status" value="1"/>
</dbReference>
<feature type="coiled-coil region" evidence="5">
    <location>
        <begin position="147"/>
        <end position="181"/>
    </location>
</feature>
<dbReference type="GeneID" id="177467"/>
<dbReference type="Reactome" id="R-CEL-9755511">
    <property type="pathway name" value="KEAP1-NFE2L2 pathway"/>
</dbReference>